<dbReference type="EMBL" id="MRZV01002480">
    <property type="protein sequence ID" value="PIK33599.1"/>
    <property type="molecule type" value="Genomic_DNA"/>
</dbReference>
<dbReference type="AlphaFoldDB" id="A0A2G8JD15"/>
<gene>
    <name evidence="1" type="ORF">BSL78_29589</name>
</gene>
<dbReference type="Gene3D" id="6.10.250.170">
    <property type="match status" value="1"/>
</dbReference>
<accession>A0A2G8JD15</accession>
<keyword evidence="2" id="KW-1185">Reference proteome</keyword>
<comment type="caution">
    <text evidence="1">The sequence shown here is derived from an EMBL/GenBank/DDBJ whole genome shotgun (WGS) entry which is preliminary data.</text>
</comment>
<keyword evidence="1" id="KW-0413">Isomerase</keyword>
<evidence type="ECO:0000313" key="1">
    <source>
        <dbReference type="EMBL" id="PIK33599.1"/>
    </source>
</evidence>
<dbReference type="OrthoDB" id="1696280at2759"/>
<sequence length="93" mass="10556">QLLESDQALKEGLVDEVVPLDQVMTVAKKEVAKWLEVPDIGRARVKAGIRENDLEVFRKDRDKDATLFARLNSSPEVQAILETTLKNLKKQKK</sequence>
<dbReference type="Proteomes" id="UP000230750">
    <property type="component" value="Unassembled WGS sequence"/>
</dbReference>
<dbReference type="GO" id="GO:0016853">
    <property type="term" value="F:isomerase activity"/>
    <property type="evidence" value="ECO:0007669"/>
    <property type="project" value="UniProtKB-KW"/>
</dbReference>
<organism evidence="1 2">
    <name type="scientific">Stichopus japonicus</name>
    <name type="common">Sea cucumber</name>
    <dbReference type="NCBI Taxonomy" id="307972"/>
    <lineage>
        <taxon>Eukaryota</taxon>
        <taxon>Metazoa</taxon>
        <taxon>Echinodermata</taxon>
        <taxon>Eleutherozoa</taxon>
        <taxon>Echinozoa</taxon>
        <taxon>Holothuroidea</taxon>
        <taxon>Aspidochirotacea</taxon>
        <taxon>Aspidochirotida</taxon>
        <taxon>Stichopodidae</taxon>
        <taxon>Apostichopus</taxon>
    </lineage>
</organism>
<protein>
    <submittedName>
        <fullName evidence="1">Putative enoyl-CoA delta isomerase 1, mitochondrial</fullName>
    </submittedName>
</protein>
<evidence type="ECO:0000313" key="2">
    <source>
        <dbReference type="Proteomes" id="UP000230750"/>
    </source>
</evidence>
<proteinExistence type="predicted"/>
<dbReference type="STRING" id="307972.A0A2G8JD15"/>
<name>A0A2G8JD15_STIJA</name>
<dbReference type="InterPro" id="IPR029045">
    <property type="entry name" value="ClpP/crotonase-like_dom_sf"/>
</dbReference>
<dbReference type="SUPFAM" id="SSF52096">
    <property type="entry name" value="ClpP/crotonase"/>
    <property type="match status" value="1"/>
</dbReference>
<reference evidence="1 2" key="1">
    <citation type="journal article" date="2017" name="PLoS Biol.">
        <title>The sea cucumber genome provides insights into morphological evolution and visceral regeneration.</title>
        <authorList>
            <person name="Zhang X."/>
            <person name="Sun L."/>
            <person name="Yuan J."/>
            <person name="Sun Y."/>
            <person name="Gao Y."/>
            <person name="Zhang L."/>
            <person name="Li S."/>
            <person name="Dai H."/>
            <person name="Hamel J.F."/>
            <person name="Liu C."/>
            <person name="Yu Y."/>
            <person name="Liu S."/>
            <person name="Lin W."/>
            <person name="Guo K."/>
            <person name="Jin S."/>
            <person name="Xu P."/>
            <person name="Storey K.B."/>
            <person name="Huan P."/>
            <person name="Zhang T."/>
            <person name="Zhou Y."/>
            <person name="Zhang J."/>
            <person name="Lin C."/>
            <person name="Li X."/>
            <person name="Xing L."/>
            <person name="Huo D."/>
            <person name="Sun M."/>
            <person name="Wang L."/>
            <person name="Mercier A."/>
            <person name="Li F."/>
            <person name="Yang H."/>
            <person name="Xiang J."/>
        </authorList>
    </citation>
    <scope>NUCLEOTIDE SEQUENCE [LARGE SCALE GENOMIC DNA]</scope>
    <source>
        <strain evidence="1">Shaxun</strain>
        <tissue evidence="1">Muscle</tissue>
    </source>
</reference>
<feature type="non-terminal residue" evidence="1">
    <location>
        <position position="1"/>
    </location>
</feature>